<reference evidence="2 3" key="1">
    <citation type="submission" date="2021-04" db="EMBL/GenBank/DDBJ databases">
        <authorList>
            <person name="Bliznina A."/>
        </authorList>
    </citation>
    <scope>NUCLEOTIDE SEQUENCE [LARGE SCALE GENOMIC DNA]</scope>
</reference>
<feature type="region of interest" description="Disordered" evidence="1">
    <location>
        <begin position="1"/>
        <end position="38"/>
    </location>
</feature>
<feature type="compositionally biased region" description="Low complexity" evidence="1">
    <location>
        <begin position="85"/>
        <end position="99"/>
    </location>
</feature>
<keyword evidence="3" id="KW-1185">Reference proteome</keyword>
<dbReference type="EMBL" id="OU015566">
    <property type="protein sequence ID" value="CAG5108459.1"/>
    <property type="molecule type" value="Genomic_DNA"/>
</dbReference>
<gene>
    <name evidence="2" type="ORF">OKIOD_LOCUS12571</name>
</gene>
<sequence length="221" mass="24577">MDQGEKSSSASETEHSQINSVPSTSTKDVDPLSANDVKEIATEEDKKMQQAAKGLLMLKNEVAKNAEPQVCRLPVISINPCLTPSTTRTSATTTAPSLPQGHPLLPMMMSQPVFTSKVRVRARSPMQGSRHQPLEGNYTLHEICAQTILQEVVVDFTACVSEARLSHEIMAKCRIPLSQARWNIKNAMARLFPHSKRMHLHGTALYTNLRMTYERALDPRM</sequence>
<protein>
    <submittedName>
        <fullName evidence="2">Oidioi.mRNA.OKI2018_I69.chr1.g3806.t1.cds</fullName>
    </submittedName>
</protein>
<feature type="compositionally biased region" description="Polar residues" evidence="1">
    <location>
        <begin position="1"/>
        <end position="26"/>
    </location>
</feature>
<name>A0ABN7T1T4_OIKDI</name>
<evidence type="ECO:0000313" key="3">
    <source>
        <dbReference type="Proteomes" id="UP001158576"/>
    </source>
</evidence>
<dbReference type="Proteomes" id="UP001158576">
    <property type="component" value="Chromosome 1"/>
</dbReference>
<organism evidence="2 3">
    <name type="scientific">Oikopleura dioica</name>
    <name type="common">Tunicate</name>
    <dbReference type="NCBI Taxonomy" id="34765"/>
    <lineage>
        <taxon>Eukaryota</taxon>
        <taxon>Metazoa</taxon>
        <taxon>Chordata</taxon>
        <taxon>Tunicata</taxon>
        <taxon>Appendicularia</taxon>
        <taxon>Copelata</taxon>
        <taxon>Oikopleuridae</taxon>
        <taxon>Oikopleura</taxon>
    </lineage>
</organism>
<proteinExistence type="predicted"/>
<accession>A0ABN7T1T4</accession>
<evidence type="ECO:0000256" key="1">
    <source>
        <dbReference type="SAM" id="MobiDB-lite"/>
    </source>
</evidence>
<evidence type="ECO:0000313" key="2">
    <source>
        <dbReference type="EMBL" id="CAG5108459.1"/>
    </source>
</evidence>
<feature type="region of interest" description="Disordered" evidence="1">
    <location>
        <begin position="85"/>
        <end position="105"/>
    </location>
</feature>